<accession>A0A0N7JTK3</accession>
<keyword evidence="2" id="KW-0449">Lipoprotein</keyword>
<dbReference type="AlphaFoldDB" id="A0A0N7JTK3"/>
<gene>
    <name evidence="2" type="ORF">K788_0007782</name>
</gene>
<feature type="signal peptide" evidence="1">
    <location>
        <begin position="1"/>
        <end position="30"/>
    </location>
</feature>
<keyword evidence="1" id="KW-0732">Signal</keyword>
<dbReference type="Pfam" id="PF20487">
    <property type="entry name" value="DUF6726"/>
    <property type="match status" value="1"/>
</dbReference>
<proteinExistence type="predicted"/>
<evidence type="ECO:0000313" key="3">
    <source>
        <dbReference type="Proteomes" id="UP000019146"/>
    </source>
</evidence>
<feature type="chain" id="PRO_5006014401" evidence="1">
    <location>
        <begin position="31"/>
        <end position="74"/>
    </location>
</feature>
<dbReference type="InterPro" id="IPR046613">
    <property type="entry name" value="DUF6726"/>
</dbReference>
<name>A0A0N7JTK3_9BURK</name>
<dbReference type="KEGG" id="bcai:K788_0007782"/>
<organism evidence="2 3">
    <name type="scientific">Paraburkholderia caribensis MBA4</name>
    <dbReference type="NCBI Taxonomy" id="1323664"/>
    <lineage>
        <taxon>Bacteria</taxon>
        <taxon>Pseudomonadati</taxon>
        <taxon>Pseudomonadota</taxon>
        <taxon>Betaproteobacteria</taxon>
        <taxon>Burkholderiales</taxon>
        <taxon>Burkholderiaceae</taxon>
        <taxon>Paraburkholderia</taxon>
    </lineage>
</organism>
<dbReference type="EMBL" id="CP012746">
    <property type="protein sequence ID" value="ALL63853.1"/>
    <property type="molecule type" value="Genomic_DNA"/>
</dbReference>
<protein>
    <submittedName>
        <fullName evidence="2">Putative lipoprotein</fullName>
    </submittedName>
</protein>
<reference evidence="2 3" key="1">
    <citation type="journal article" date="2014" name="Genome Announc.">
        <title>Draft Genome Sequence of the Haloacid-Degrading Burkholderia caribensis Strain MBA4.</title>
        <authorList>
            <person name="Pan Y."/>
            <person name="Kong K.F."/>
            <person name="Tsang J.S."/>
        </authorList>
    </citation>
    <scope>NUCLEOTIDE SEQUENCE [LARGE SCALE GENOMIC DNA]</scope>
    <source>
        <strain evidence="2 3">MBA4</strain>
    </source>
</reference>
<sequence>MPEFAVPKSRFYTRVRRAAARLAMWSAVGAAVLPLDGCAVAALPCRLTSATLKILPVVGHVAATPFDACAAAID</sequence>
<evidence type="ECO:0000313" key="2">
    <source>
        <dbReference type="EMBL" id="ALL63853.1"/>
    </source>
</evidence>
<evidence type="ECO:0000256" key="1">
    <source>
        <dbReference type="SAM" id="SignalP"/>
    </source>
</evidence>
<dbReference type="Proteomes" id="UP000019146">
    <property type="component" value="Chromosome 1"/>
</dbReference>